<sequence>MAPVPNRRRQAWRGFVIYMTALLQDPLTGSPPAQVRTSEYRPVKGDKEPTAWLFTGSCSACQLTELWSRLHYDSGSIMVQAPLWPRFHYGPDSIMVKAPLCSRLHYGSLNYGPGSIMVQAPLCPRLHYGPGSIMIQAPLWSRLHYGPGSIMVH</sequence>
<evidence type="ECO:0000313" key="1">
    <source>
        <dbReference type="EMBL" id="BES91983.1"/>
    </source>
</evidence>
<dbReference type="EMBL" id="AP028911">
    <property type="protein sequence ID" value="BES91983.1"/>
    <property type="molecule type" value="Genomic_DNA"/>
</dbReference>
<name>A0ABN7AIU1_9HEMI</name>
<protein>
    <submittedName>
        <fullName evidence="1">Uncharacterized protein</fullName>
    </submittedName>
</protein>
<dbReference type="Proteomes" id="UP001307889">
    <property type="component" value="Chromosome 3"/>
</dbReference>
<keyword evidence="2" id="KW-1185">Reference proteome</keyword>
<organism evidence="1 2">
    <name type="scientific">Nesidiocoris tenuis</name>
    <dbReference type="NCBI Taxonomy" id="355587"/>
    <lineage>
        <taxon>Eukaryota</taxon>
        <taxon>Metazoa</taxon>
        <taxon>Ecdysozoa</taxon>
        <taxon>Arthropoda</taxon>
        <taxon>Hexapoda</taxon>
        <taxon>Insecta</taxon>
        <taxon>Pterygota</taxon>
        <taxon>Neoptera</taxon>
        <taxon>Paraneoptera</taxon>
        <taxon>Hemiptera</taxon>
        <taxon>Heteroptera</taxon>
        <taxon>Panheteroptera</taxon>
        <taxon>Cimicomorpha</taxon>
        <taxon>Miridae</taxon>
        <taxon>Dicyphina</taxon>
        <taxon>Nesidiocoris</taxon>
    </lineage>
</organism>
<reference evidence="1 2" key="1">
    <citation type="submission" date="2023-09" db="EMBL/GenBank/DDBJ databases">
        <title>Nesidiocoris tenuis whole genome shotgun sequence.</title>
        <authorList>
            <person name="Shibata T."/>
            <person name="Shimoda M."/>
            <person name="Kobayashi T."/>
            <person name="Uehara T."/>
        </authorList>
    </citation>
    <scope>NUCLEOTIDE SEQUENCE [LARGE SCALE GENOMIC DNA]</scope>
    <source>
        <strain evidence="1 2">Japan</strain>
    </source>
</reference>
<proteinExistence type="predicted"/>
<gene>
    <name evidence="1" type="ORF">NTJ_04791</name>
</gene>
<evidence type="ECO:0000313" key="2">
    <source>
        <dbReference type="Proteomes" id="UP001307889"/>
    </source>
</evidence>
<accession>A0ABN7AIU1</accession>